<feature type="transmembrane region" description="Helical" evidence="8">
    <location>
        <begin position="109"/>
        <end position="130"/>
    </location>
</feature>
<evidence type="ECO:0000313" key="10">
    <source>
        <dbReference type="Proteomes" id="UP000826195"/>
    </source>
</evidence>
<dbReference type="GO" id="GO:0050909">
    <property type="term" value="P:sensory perception of taste"/>
    <property type="evidence" value="ECO:0007669"/>
    <property type="project" value="InterPro"/>
</dbReference>
<reference evidence="9 10" key="1">
    <citation type="journal article" date="2021" name="J. Hered.">
        <title>A chromosome-level genome assembly of the parasitoid wasp, Cotesia glomerata (Hymenoptera: Braconidae).</title>
        <authorList>
            <person name="Pinto B.J."/>
            <person name="Weis J.J."/>
            <person name="Gamble T."/>
            <person name="Ode P.J."/>
            <person name="Paul R."/>
            <person name="Zaspel J.M."/>
        </authorList>
    </citation>
    <scope>NUCLEOTIDE SEQUENCE [LARGE SCALE GENOMIC DNA]</scope>
    <source>
        <strain evidence="9">CgM1</strain>
    </source>
</reference>
<dbReference type="GO" id="GO:0008049">
    <property type="term" value="P:male courtship behavior"/>
    <property type="evidence" value="ECO:0007669"/>
    <property type="project" value="TreeGrafter"/>
</dbReference>
<dbReference type="PANTHER" id="PTHR21143">
    <property type="entry name" value="INVERTEBRATE GUSTATORY RECEPTOR"/>
    <property type="match status" value="1"/>
</dbReference>
<evidence type="ECO:0000256" key="7">
    <source>
        <dbReference type="ARBA" id="ARBA00023224"/>
    </source>
</evidence>
<dbReference type="AlphaFoldDB" id="A0AAV7J4Q0"/>
<evidence type="ECO:0000256" key="8">
    <source>
        <dbReference type="SAM" id="Phobius"/>
    </source>
</evidence>
<evidence type="ECO:0000256" key="5">
    <source>
        <dbReference type="ARBA" id="ARBA00023136"/>
    </source>
</evidence>
<dbReference type="GO" id="GO:0043025">
    <property type="term" value="C:neuronal cell body"/>
    <property type="evidence" value="ECO:0007669"/>
    <property type="project" value="TreeGrafter"/>
</dbReference>
<evidence type="ECO:0008006" key="11">
    <source>
        <dbReference type="Google" id="ProtNLM"/>
    </source>
</evidence>
<dbReference type="PANTHER" id="PTHR21143:SF133">
    <property type="entry name" value="GUSTATORY AND PHEROMONE RECEPTOR 32A-RELATED"/>
    <property type="match status" value="1"/>
</dbReference>
<keyword evidence="2" id="KW-1003">Cell membrane</keyword>
<keyword evidence="7" id="KW-0807">Transducer</keyword>
<organism evidence="9 10">
    <name type="scientific">Cotesia glomerata</name>
    <name type="common">Lepidopteran parasitic wasp</name>
    <name type="synonym">Apanteles glomeratus</name>
    <dbReference type="NCBI Taxonomy" id="32391"/>
    <lineage>
        <taxon>Eukaryota</taxon>
        <taxon>Metazoa</taxon>
        <taxon>Ecdysozoa</taxon>
        <taxon>Arthropoda</taxon>
        <taxon>Hexapoda</taxon>
        <taxon>Insecta</taxon>
        <taxon>Pterygota</taxon>
        <taxon>Neoptera</taxon>
        <taxon>Endopterygota</taxon>
        <taxon>Hymenoptera</taxon>
        <taxon>Apocrita</taxon>
        <taxon>Ichneumonoidea</taxon>
        <taxon>Braconidae</taxon>
        <taxon>Microgastrinae</taxon>
        <taxon>Cotesia</taxon>
    </lineage>
</organism>
<protein>
    <recommendedName>
        <fullName evidence="11">Gustatory receptor</fullName>
    </recommendedName>
</protein>
<keyword evidence="6" id="KW-0675">Receptor</keyword>
<dbReference type="GO" id="GO:0030425">
    <property type="term" value="C:dendrite"/>
    <property type="evidence" value="ECO:0007669"/>
    <property type="project" value="TreeGrafter"/>
</dbReference>
<dbReference type="InterPro" id="IPR013604">
    <property type="entry name" value="7TM_chemorcpt"/>
</dbReference>
<name>A0AAV7J4Q0_COTGL</name>
<sequence length="220" mass="25783">MWLRFKNINKALKEKLESNTKNLKLAKKSDRWAILIQIDRELDPTELIHKIRCVHIELEELCFEITKVYGTSIVLTMIGKFILITGFMFQEVATLGNRSIIDHTKIPYTIIFLTWFLPSAFTFISINYVCEQTIEEWKQTKEILARFELESKDLKLQEEIRNFSSQTQKNSLKFSPCGLFDLGSYFITDRLSWSPAKRLLSSIHGVRYYMYSNSSARSTD</sequence>
<keyword evidence="10" id="KW-1185">Reference proteome</keyword>
<dbReference type="Proteomes" id="UP000826195">
    <property type="component" value="Unassembled WGS sequence"/>
</dbReference>
<gene>
    <name evidence="9" type="ORF">KQX54_006163</name>
</gene>
<keyword evidence="3 8" id="KW-0812">Transmembrane</keyword>
<keyword evidence="5 8" id="KW-0472">Membrane</keyword>
<accession>A0AAV7J4Q0</accession>
<dbReference type="GO" id="GO:0005886">
    <property type="term" value="C:plasma membrane"/>
    <property type="evidence" value="ECO:0007669"/>
    <property type="project" value="UniProtKB-SubCell"/>
</dbReference>
<evidence type="ECO:0000256" key="3">
    <source>
        <dbReference type="ARBA" id="ARBA00022692"/>
    </source>
</evidence>
<evidence type="ECO:0000256" key="1">
    <source>
        <dbReference type="ARBA" id="ARBA00004651"/>
    </source>
</evidence>
<keyword evidence="4 8" id="KW-1133">Transmembrane helix</keyword>
<feature type="transmembrane region" description="Helical" evidence="8">
    <location>
        <begin position="68"/>
        <end position="89"/>
    </location>
</feature>
<dbReference type="EMBL" id="JAHXZJ010000001">
    <property type="protein sequence ID" value="KAH0567026.1"/>
    <property type="molecule type" value="Genomic_DNA"/>
</dbReference>
<dbReference type="Pfam" id="PF08395">
    <property type="entry name" value="7tm_7"/>
    <property type="match status" value="1"/>
</dbReference>
<evidence type="ECO:0000256" key="6">
    <source>
        <dbReference type="ARBA" id="ARBA00023170"/>
    </source>
</evidence>
<evidence type="ECO:0000256" key="2">
    <source>
        <dbReference type="ARBA" id="ARBA00022475"/>
    </source>
</evidence>
<evidence type="ECO:0000313" key="9">
    <source>
        <dbReference type="EMBL" id="KAH0567026.1"/>
    </source>
</evidence>
<dbReference type="GO" id="GO:0030424">
    <property type="term" value="C:axon"/>
    <property type="evidence" value="ECO:0007669"/>
    <property type="project" value="TreeGrafter"/>
</dbReference>
<comment type="caution">
    <text evidence="9">The sequence shown here is derived from an EMBL/GenBank/DDBJ whole genome shotgun (WGS) entry which is preliminary data.</text>
</comment>
<comment type="subcellular location">
    <subcellularLocation>
        <location evidence="1">Cell membrane</location>
        <topology evidence="1">Multi-pass membrane protein</topology>
    </subcellularLocation>
</comment>
<evidence type="ECO:0000256" key="4">
    <source>
        <dbReference type="ARBA" id="ARBA00022989"/>
    </source>
</evidence>
<dbReference type="GO" id="GO:0007165">
    <property type="term" value="P:signal transduction"/>
    <property type="evidence" value="ECO:0007669"/>
    <property type="project" value="UniProtKB-KW"/>
</dbReference>
<proteinExistence type="predicted"/>
<dbReference type="GO" id="GO:0007635">
    <property type="term" value="P:chemosensory behavior"/>
    <property type="evidence" value="ECO:0007669"/>
    <property type="project" value="TreeGrafter"/>
</dbReference>